<dbReference type="EMBL" id="JBHSGU010000005">
    <property type="protein sequence ID" value="MFC4701200.1"/>
    <property type="molecule type" value="Genomic_DNA"/>
</dbReference>
<dbReference type="PANTHER" id="PTHR43737">
    <property type="entry name" value="BLL7424 PROTEIN"/>
    <property type="match status" value="1"/>
</dbReference>
<organism evidence="1 2">
    <name type="scientific">Glaciecola siphonariae</name>
    <dbReference type="NCBI Taxonomy" id="521012"/>
    <lineage>
        <taxon>Bacteria</taxon>
        <taxon>Pseudomonadati</taxon>
        <taxon>Pseudomonadota</taxon>
        <taxon>Gammaproteobacteria</taxon>
        <taxon>Alteromonadales</taxon>
        <taxon>Alteromonadaceae</taxon>
        <taxon>Glaciecola</taxon>
    </lineage>
</organism>
<dbReference type="InterPro" id="IPR010869">
    <property type="entry name" value="DUF1501"/>
</dbReference>
<reference evidence="2" key="1">
    <citation type="journal article" date="2019" name="Int. J. Syst. Evol. Microbiol.">
        <title>The Global Catalogue of Microorganisms (GCM) 10K type strain sequencing project: providing services to taxonomists for standard genome sequencing and annotation.</title>
        <authorList>
            <consortium name="The Broad Institute Genomics Platform"/>
            <consortium name="The Broad Institute Genome Sequencing Center for Infectious Disease"/>
            <person name="Wu L."/>
            <person name="Ma J."/>
        </authorList>
    </citation>
    <scope>NUCLEOTIDE SEQUENCE [LARGE SCALE GENOMIC DNA]</scope>
    <source>
        <strain evidence="2">KACC 12507</strain>
    </source>
</reference>
<dbReference type="PANTHER" id="PTHR43737:SF1">
    <property type="entry name" value="DUF1501 DOMAIN-CONTAINING PROTEIN"/>
    <property type="match status" value="1"/>
</dbReference>
<dbReference type="Proteomes" id="UP001595897">
    <property type="component" value="Unassembled WGS sequence"/>
</dbReference>
<name>A0ABV9LZX4_9ALTE</name>
<dbReference type="RefSeq" id="WP_382409410.1">
    <property type="nucleotide sequence ID" value="NZ_JBHSGU010000005.1"/>
</dbReference>
<evidence type="ECO:0000313" key="2">
    <source>
        <dbReference type="Proteomes" id="UP001595897"/>
    </source>
</evidence>
<protein>
    <submittedName>
        <fullName evidence="1">DUF1501 domain-containing protein</fullName>
    </submittedName>
</protein>
<dbReference type="PROSITE" id="PS51318">
    <property type="entry name" value="TAT"/>
    <property type="match status" value="1"/>
</dbReference>
<dbReference type="InterPro" id="IPR006311">
    <property type="entry name" value="TAT_signal"/>
</dbReference>
<proteinExistence type="predicted"/>
<accession>A0ABV9LZX4</accession>
<dbReference type="Pfam" id="PF07394">
    <property type="entry name" value="DUF1501"/>
    <property type="match status" value="1"/>
</dbReference>
<evidence type="ECO:0000313" key="1">
    <source>
        <dbReference type="EMBL" id="MFC4701200.1"/>
    </source>
</evidence>
<gene>
    <name evidence="1" type="ORF">ACFO4O_13590</name>
</gene>
<sequence>MAKQSRRQFLKTSLARAAGITTAASLGLHLGLGKRVLAQSSSRFSDNKALVCVFLFGGCDSYNLLVPTQAGDYQTYKGVRQNLAYSPDQVRGISPNSTSPYSVGMPTAASALAQLFDEKKLSLVANIGPMTQPVTKAMIKNQPSLLPPQLFSHNDQQGLWQSGLGYTGSSTGWGGRMADLIADTSDPLSMNLSINGNNLMQAGTIIQPFSVDASGPEQMAALDPTKDWNARRIDVFSRLLEDVQHPFERAYASKLQSAAQNNERLIQALSSVAPTEVSYNEDNNLAQQLKMVARLIASQQALGQPRQIYFVGMGGWDTHDNQSSVHPQLLQYLGHALQSFQQDIDARGLAQGVTTFTMSEFGRTLTSNGDGTDHGWGGHQMVMGDAVKGGEIFGRLPSLALNSNDDMGDGRMVPELSVEQMGADLARWFGLSEPEINTIFMNLNRFDANALSMFKTYV</sequence>
<comment type="caution">
    <text evidence="1">The sequence shown here is derived from an EMBL/GenBank/DDBJ whole genome shotgun (WGS) entry which is preliminary data.</text>
</comment>
<keyword evidence="2" id="KW-1185">Reference proteome</keyword>